<name>A0A382E6H6_9ZZZZ</name>
<dbReference type="InterPro" id="IPR013783">
    <property type="entry name" value="Ig-like_fold"/>
</dbReference>
<accession>A0A382E6H6</accession>
<protein>
    <submittedName>
        <fullName evidence="1">Uncharacterized protein</fullName>
    </submittedName>
</protein>
<feature type="non-terminal residue" evidence="1">
    <location>
        <position position="566"/>
    </location>
</feature>
<proteinExistence type="predicted"/>
<dbReference type="Gene3D" id="2.60.40.10">
    <property type="entry name" value="Immunoglobulins"/>
    <property type="match status" value="6"/>
</dbReference>
<organism evidence="1">
    <name type="scientific">marine metagenome</name>
    <dbReference type="NCBI Taxonomy" id="408172"/>
    <lineage>
        <taxon>unclassified sequences</taxon>
        <taxon>metagenomes</taxon>
        <taxon>ecological metagenomes</taxon>
    </lineage>
</organism>
<gene>
    <name evidence="1" type="ORF">METZ01_LOCUS198331</name>
</gene>
<dbReference type="Pfam" id="PF17957">
    <property type="entry name" value="Big_7"/>
    <property type="match status" value="6"/>
</dbReference>
<dbReference type="AlphaFoldDB" id="A0A382E6H6"/>
<dbReference type="PROSITE" id="PS51257">
    <property type="entry name" value="PROKAR_LIPOPROTEIN"/>
    <property type="match status" value="1"/>
</dbReference>
<reference evidence="1" key="1">
    <citation type="submission" date="2018-05" db="EMBL/GenBank/DDBJ databases">
        <authorList>
            <person name="Lanie J.A."/>
            <person name="Ng W.-L."/>
            <person name="Kazmierczak K.M."/>
            <person name="Andrzejewski T.M."/>
            <person name="Davidsen T.M."/>
            <person name="Wayne K.J."/>
            <person name="Tettelin H."/>
            <person name="Glass J.I."/>
            <person name="Rusch D."/>
            <person name="Podicherti R."/>
            <person name="Tsui H.-C.T."/>
            <person name="Winkler M.E."/>
        </authorList>
    </citation>
    <scope>NUCLEOTIDE SEQUENCE</scope>
</reference>
<dbReference type="EMBL" id="UINC01042611">
    <property type="protein sequence ID" value="SVB45477.1"/>
    <property type="molecule type" value="Genomic_DNA"/>
</dbReference>
<evidence type="ECO:0000313" key="1">
    <source>
        <dbReference type="EMBL" id="SVB45477.1"/>
    </source>
</evidence>
<sequence length="566" mass="60712">MQYIKTIVLLLLLLVLGCDGPYFKIPKEPDTSPPLLTITNPADQSTVADTILISVYAFDNDEIELVELFLNDESVLSQNEGPFEYPWITTEYTEDQHHTIQARAMDISENYNQTNKIQVLVDNVPNPDLVSPTGTILHPTNGQTVTDTVQWVVAAADNDGVASVTFYIDGDSITTDAELPYEFTWVTYAVADQVYALSTTILDVSGNSTILGPISVIVDNIPAPDTTPPTGNITYPPSSASVSGTVTIKVSAYDDTAVDQVQFSIDGTEMLAVNAEPYEYNWDTTIETDQTDHLVSVTITDQAGNVAVLSTISVFVNNTGDGTGPSVTITSPASHQTVSGEVEITASAYDESGVIRVEFYQNGSLAGTDTEAPYAHTWDTNGESDDTDYTWAAKAFDTGENSAQSQSIILHVDNEDNAPPSGFILYPYAGQHLSGEVEIQVSATDNQGVASVDFAINGTVESSDATEPYSYVWNTTNASEDEQHIIQVTITDLSGNPSELTPIAVFVDNDLTDTTPPVVSIQSPVSGQSVSGTVTVSAYASDNVSVTEVKFFIDDALVLTATESPY</sequence>